<dbReference type="Gene3D" id="2.20.28.30">
    <property type="entry name" value="RNA polymerase ii, chain L"/>
    <property type="match status" value="2"/>
</dbReference>
<keyword evidence="2" id="KW-1185">Reference proteome</keyword>
<dbReference type="PANTHER" id="PTHR37826">
    <property type="entry name" value="FLOTILLIN BAND_7_5 DOMAIN PROTEIN"/>
    <property type="match status" value="1"/>
</dbReference>
<dbReference type="PANTHER" id="PTHR37826:SF3">
    <property type="entry name" value="J DOMAIN-CONTAINING PROTEIN"/>
    <property type="match status" value="1"/>
</dbReference>
<dbReference type="GO" id="GO:0000428">
    <property type="term" value="C:DNA-directed RNA polymerase complex"/>
    <property type="evidence" value="ECO:0007669"/>
    <property type="project" value="UniProtKB-KW"/>
</dbReference>
<accession>A0ABS4J2R9</accession>
<evidence type="ECO:0000313" key="1">
    <source>
        <dbReference type="EMBL" id="MBP1994127.1"/>
    </source>
</evidence>
<evidence type="ECO:0000313" key="2">
    <source>
        <dbReference type="Proteomes" id="UP001519287"/>
    </source>
</evidence>
<sequence>MPVIEYKCPGCGSGMVFDSETGMLSCHSCGRKDSIEDNPDPLTKQIFVESEAKEYHCQSCGAVIMTEEETTATVCSFCGSAVVLGDRLTGKLAPATVIPFSISKEEAMKAFKKWCRKGRLTPSGFMTADRVKGITGMYVPFWLYELHNGIEVQGLGTKVRTYREGDYICTETQHFDVYRKLQVNYTRVPIDAAEKMNDELMDKLEPFPYDQLQSFKTPYLAGYIAEKYSYSDEELLPRAKDKISKFIESYIQSTVAGYATVNFAHKQIDTRFVHADYALLPVWVVHYDYNKLEHTFAMNGQTGKVVGKPPISKAKVAVWFASLSGVSFLSLKLVSWMMGGGFW</sequence>
<protein>
    <submittedName>
        <fullName evidence="1">DNA-directed RNA polymerase subunit RPC12/RpoP</fullName>
    </submittedName>
</protein>
<comment type="caution">
    <text evidence="1">The sequence shown here is derived from an EMBL/GenBank/DDBJ whole genome shotgun (WGS) entry which is preliminary data.</text>
</comment>
<keyword evidence="1" id="KW-0240">DNA-directed RNA polymerase</keyword>
<organism evidence="1 2">
    <name type="scientific">Paenibacillus eucommiae</name>
    <dbReference type="NCBI Taxonomy" id="1355755"/>
    <lineage>
        <taxon>Bacteria</taxon>
        <taxon>Bacillati</taxon>
        <taxon>Bacillota</taxon>
        <taxon>Bacilli</taxon>
        <taxon>Bacillales</taxon>
        <taxon>Paenibacillaceae</taxon>
        <taxon>Paenibacillus</taxon>
    </lineage>
</organism>
<dbReference type="Proteomes" id="UP001519287">
    <property type="component" value="Unassembled WGS sequence"/>
</dbReference>
<reference evidence="1 2" key="1">
    <citation type="submission" date="2021-03" db="EMBL/GenBank/DDBJ databases">
        <title>Genomic Encyclopedia of Type Strains, Phase IV (KMG-IV): sequencing the most valuable type-strain genomes for metagenomic binning, comparative biology and taxonomic classification.</title>
        <authorList>
            <person name="Goeker M."/>
        </authorList>
    </citation>
    <scope>NUCLEOTIDE SEQUENCE [LARGE SCALE GENOMIC DNA]</scope>
    <source>
        <strain evidence="1 2">DSM 26048</strain>
    </source>
</reference>
<dbReference type="RefSeq" id="WP_209975980.1">
    <property type="nucleotide sequence ID" value="NZ_JAGGLB010000023.1"/>
</dbReference>
<name>A0ABS4J2R9_9BACL</name>
<dbReference type="EMBL" id="JAGGLB010000023">
    <property type="protein sequence ID" value="MBP1994127.1"/>
    <property type="molecule type" value="Genomic_DNA"/>
</dbReference>
<keyword evidence="1" id="KW-0804">Transcription</keyword>
<gene>
    <name evidence="1" type="ORF">J2Z66_005753</name>
</gene>
<proteinExistence type="predicted"/>